<dbReference type="GO" id="GO:0035243">
    <property type="term" value="F:protein-arginine omega-N symmetric methyltransferase activity"/>
    <property type="evidence" value="ECO:0007669"/>
    <property type="project" value="UniProtKB-EC"/>
</dbReference>
<protein>
    <recommendedName>
        <fullName evidence="7">Protein arginine methyltransferase NDUFAF7</fullName>
        <ecNumber evidence="7">2.1.1.320</ecNumber>
    </recommendedName>
</protein>
<evidence type="ECO:0000256" key="3">
    <source>
        <dbReference type="ARBA" id="ARBA00022603"/>
    </source>
</evidence>
<keyword evidence="10" id="KW-1185">Reference proteome</keyword>
<evidence type="ECO:0000256" key="5">
    <source>
        <dbReference type="ARBA" id="ARBA00023128"/>
    </source>
</evidence>
<dbReference type="EC" id="2.1.1.320" evidence="7"/>
<keyword evidence="3 7" id="KW-0489">Methyltransferase</keyword>
<dbReference type="Proteomes" id="UP000189580">
    <property type="component" value="Chromosome c"/>
</dbReference>
<feature type="region of interest" description="Disordered" evidence="8">
    <location>
        <begin position="55"/>
        <end position="78"/>
    </location>
</feature>
<comment type="catalytic activity">
    <reaction evidence="6 7">
        <text>L-arginyl-[protein] + 2 S-adenosyl-L-methionine = N(omega),N(omega)'-dimethyl-L-arginyl-[protein] + 2 S-adenosyl-L-homocysteine + 2 H(+)</text>
        <dbReference type="Rhea" id="RHEA:48108"/>
        <dbReference type="Rhea" id="RHEA-COMP:10532"/>
        <dbReference type="Rhea" id="RHEA-COMP:11992"/>
        <dbReference type="ChEBI" id="CHEBI:15378"/>
        <dbReference type="ChEBI" id="CHEBI:29965"/>
        <dbReference type="ChEBI" id="CHEBI:57856"/>
        <dbReference type="ChEBI" id="CHEBI:59789"/>
        <dbReference type="ChEBI" id="CHEBI:88221"/>
        <dbReference type="EC" id="2.1.1.320"/>
    </reaction>
</comment>
<evidence type="ECO:0000256" key="7">
    <source>
        <dbReference type="RuleBase" id="RU364114"/>
    </source>
</evidence>
<accession>A0A167CFA2</accession>
<proteinExistence type="inferred from homology"/>
<comment type="similarity">
    <text evidence="2 7">Belongs to the NDUFAF7 family.</text>
</comment>
<dbReference type="Gene3D" id="3.40.50.12710">
    <property type="match status" value="1"/>
</dbReference>
<keyword evidence="4 7" id="KW-0808">Transferase</keyword>
<name>A0A167CFA2_9ASCO</name>
<reference evidence="9 10" key="1">
    <citation type="submission" date="2016-02" db="EMBL/GenBank/DDBJ databases">
        <title>Complete genome sequence and transcriptome regulation of the pentose utilising yeast Sugiyamaella lignohabitans.</title>
        <authorList>
            <person name="Bellasio M."/>
            <person name="Peymann A."/>
            <person name="Valli M."/>
            <person name="Sipitzky M."/>
            <person name="Graf A."/>
            <person name="Sauer M."/>
            <person name="Marx H."/>
            <person name="Mattanovich D."/>
        </authorList>
    </citation>
    <scope>NUCLEOTIDE SEQUENCE [LARGE SCALE GENOMIC DNA]</scope>
    <source>
        <strain evidence="9 10">CBS 10342</strain>
    </source>
</reference>
<dbReference type="InterPro" id="IPR029063">
    <property type="entry name" value="SAM-dependent_MTases_sf"/>
</dbReference>
<dbReference type="GO" id="GO:0032259">
    <property type="term" value="P:methylation"/>
    <property type="evidence" value="ECO:0007669"/>
    <property type="project" value="UniProtKB-KW"/>
</dbReference>
<dbReference type="PANTHER" id="PTHR12049">
    <property type="entry name" value="PROTEIN ARGININE METHYLTRANSFERASE NDUFAF7, MITOCHONDRIAL"/>
    <property type="match status" value="1"/>
</dbReference>
<dbReference type="GO" id="GO:0005739">
    <property type="term" value="C:mitochondrion"/>
    <property type="evidence" value="ECO:0007669"/>
    <property type="project" value="UniProtKB-SubCell"/>
</dbReference>
<dbReference type="InterPro" id="IPR003788">
    <property type="entry name" value="NDUFAF7"/>
</dbReference>
<dbReference type="InterPro" id="IPR038375">
    <property type="entry name" value="NDUFAF7_sf"/>
</dbReference>
<evidence type="ECO:0000256" key="4">
    <source>
        <dbReference type="ARBA" id="ARBA00022679"/>
    </source>
</evidence>
<evidence type="ECO:0000256" key="2">
    <source>
        <dbReference type="ARBA" id="ARBA00005891"/>
    </source>
</evidence>
<gene>
    <name evidence="9" type="ORF">AWJ20_4435</name>
</gene>
<evidence type="ECO:0000256" key="8">
    <source>
        <dbReference type="SAM" id="MobiDB-lite"/>
    </source>
</evidence>
<dbReference type="GO" id="GO:0032981">
    <property type="term" value="P:mitochondrial respiratory chain complex I assembly"/>
    <property type="evidence" value="ECO:0007669"/>
    <property type="project" value="TreeGrafter"/>
</dbReference>
<evidence type="ECO:0000256" key="6">
    <source>
        <dbReference type="ARBA" id="ARBA00048612"/>
    </source>
</evidence>
<dbReference type="Pfam" id="PF02636">
    <property type="entry name" value="Methyltransf_28"/>
    <property type="match status" value="1"/>
</dbReference>
<dbReference type="PANTHER" id="PTHR12049:SF7">
    <property type="entry name" value="PROTEIN ARGININE METHYLTRANSFERASE NDUFAF7, MITOCHONDRIAL"/>
    <property type="match status" value="1"/>
</dbReference>
<keyword evidence="5 7" id="KW-0496">Mitochondrion</keyword>
<comment type="function">
    <text evidence="7">Arginine methyltransferase involved in the assembly or stability of mitochondrial NADH:ubiquinone oxidoreductase complex (complex I).</text>
</comment>
<dbReference type="FunFam" id="3.40.50.12710:FF:000008">
    <property type="entry name" value="Protein arginine methyltransferase NDUFAF7"/>
    <property type="match status" value="1"/>
</dbReference>
<dbReference type="SUPFAM" id="SSF53335">
    <property type="entry name" value="S-adenosyl-L-methionine-dependent methyltransferases"/>
    <property type="match status" value="1"/>
</dbReference>
<sequence length="501" mass="54089">MSTSSGFWQMAGRIRACRCASRQVASQPITSNSSLLRRAGLRHFHESKLILNSSSKSGKLSNKSSSSKKSSDISVTSSSSSNTLAKFLAETINATGPISLANYMKQCLTNPTGGYYINKDPFGAGGDFVTSPEISQMFGELVGIWVLAQWMSQGQPAKFRLVEFGPGRGTLMDDLLRAARSFPQFNEAIKEIYMIEASPTLRNMQKNLLCGDSTILNPADTGFRGTTKWNNPIFWYDNVKELPRDDIATFIIAHEFFDALPILQFEHTENGWRERVVDCTPFGRSGLGSSTGSSAGSAALAMATSSNNTPVRFHMTINPHWTPSSKIVPQTHERYSKLPVGSRVEICPEGWDVSAQMADVIANCGVGGALIIDYGSSDTVPVDSLRAIKDHKIVSPFSTPGEADLSTDVDFQALKIAAQESCPVDVHGPVTQADWLHTMGIGARATALANSQESEDGKIRISEAYNRLVSNNVGGMGKIYKVMAITPQGSPVPVGFGGDVV</sequence>
<dbReference type="EMBL" id="CP014500">
    <property type="protein sequence ID" value="ANB11614.1"/>
    <property type="molecule type" value="Genomic_DNA"/>
</dbReference>
<dbReference type="OrthoDB" id="5595109at2759"/>
<dbReference type="AlphaFoldDB" id="A0A167CFA2"/>
<dbReference type="GeneID" id="30036567"/>
<comment type="subcellular location">
    <subcellularLocation>
        <location evidence="1 7">Mitochondrion</location>
    </subcellularLocation>
</comment>
<organism evidence="9 10">
    <name type="scientific">Sugiyamaella lignohabitans</name>
    <dbReference type="NCBI Taxonomy" id="796027"/>
    <lineage>
        <taxon>Eukaryota</taxon>
        <taxon>Fungi</taxon>
        <taxon>Dikarya</taxon>
        <taxon>Ascomycota</taxon>
        <taxon>Saccharomycotina</taxon>
        <taxon>Dipodascomycetes</taxon>
        <taxon>Dipodascales</taxon>
        <taxon>Trichomonascaceae</taxon>
        <taxon>Sugiyamaella</taxon>
    </lineage>
</organism>
<evidence type="ECO:0000313" key="10">
    <source>
        <dbReference type="Proteomes" id="UP000189580"/>
    </source>
</evidence>
<evidence type="ECO:0000313" key="9">
    <source>
        <dbReference type="EMBL" id="ANB11614.1"/>
    </source>
</evidence>
<dbReference type="RefSeq" id="XP_018734091.1">
    <property type="nucleotide sequence ID" value="XM_018881504.1"/>
</dbReference>
<dbReference type="KEGG" id="slb:AWJ20_4435"/>
<evidence type="ECO:0000256" key="1">
    <source>
        <dbReference type="ARBA" id="ARBA00004173"/>
    </source>
</evidence>